<dbReference type="Gene3D" id="3.90.960.10">
    <property type="entry name" value="YbaK/aminoacyl-tRNA synthetase-associated domain"/>
    <property type="match status" value="1"/>
</dbReference>
<keyword evidence="2" id="KW-0436">Ligase</keyword>
<dbReference type="CDD" id="cd04333">
    <property type="entry name" value="ProX_deacylase"/>
    <property type="match status" value="1"/>
</dbReference>
<sequence>MMSFETVQAYFERFGMADRCMDLKESSATVALAALALGTEEARIAKTLSFLVGEVPVVIVTAGDARIDNHKYKMLFHKKPKMIPGEECEKYIGHRPGGVCPFCLPSTVDVYLDISLKRFDVIYPAAGTDHSAVKLTPEELEKYAGAKGWVDVCKGWQEDPVS</sequence>
<dbReference type="InterPro" id="IPR036754">
    <property type="entry name" value="YbaK/aa-tRNA-synt-asso_dom_sf"/>
</dbReference>
<name>C9LQT1_9FIRM</name>
<dbReference type="InterPro" id="IPR007214">
    <property type="entry name" value="YbaK/aa-tRNA-synth-assoc-dom"/>
</dbReference>
<dbReference type="Pfam" id="PF04073">
    <property type="entry name" value="tRNA_edit"/>
    <property type="match status" value="1"/>
</dbReference>
<dbReference type="HOGENOM" id="CLU_094875_0_3_9"/>
<evidence type="ECO:0000259" key="1">
    <source>
        <dbReference type="Pfam" id="PF04073"/>
    </source>
</evidence>
<dbReference type="SUPFAM" id="SSF55826">
    <property type="entry name" value="YbaK/ProRS associated domain"/>
    <property type="match status" value="1"/>
</dbReference>
<evidence type="ECO:0000313" key="3">
    <source>
        <dbReference type="Proteomes" id="UP000004736"/>
    </source>
</evidence>
<gene>
    <name evidence="2" type="ORF">GCWU000321_01913</name>
</gene>
<dbReference type="eggNOG" id="COG2606">
    <property type="taxonomic scope" value="Bacteria"/>
</dbReference>
<proteinExistence type="predicted"/>
<protein>
    <submittedName>
        <fullName evidence="2">YbaK/proline--tRNA ligase associated domain protein</fullName>
    </submittedName>
</protein>
<dbReference type="AlphaFoldDB" id="C9LQT1"/>
<dbReference type="Proteomes" id="UP000004736">
    <property type="component" value="Unassembled WGS sequence"/>
</dbReference>
<dbReference type="RefSeq" id="WP_007070848.1">
    <property type="nucleotide sequence ID" value="NZ_GG698602.1"/>
</dbReference>
<reference evidence="2" key="1">
    <citation type="submission" date="2009-09" db="EMBL/GenBank/DDBJ databases">
        <authorList>
            <person name="Weinstock G."/>
            <person name="Sodergren E."/>
            <person name="Clifton S."/>
            <person name="Fulton L."/>
            <person name="Fulton B."/>
            <person name="Courtney L."/>
            <person name="Fronick C."/>
            <person name="Harrison M."/>
            <person name="Strong C."/>
            <person name="Farmer C."/>
            <person name="Delahaunty K."/>
            <person name="Markovic C."/>
            <person name="Hall O."/>
            <person name="Minx P."/>
            <person name="Tomlinson C."/>
            <person name="Mitreva M."/>
            <person name="Nelson J."/>
            <person name="Hou S."/>
            <person name="Wollam A."/>
            <person name="Pepin K.H."/>
            <person name="Johnson M."/>
            <person name="Bhonagiri V."/>
            <person name="Nash W.E."/>
            <person name="Warren W."/>
            <person name="Chinwalla A."/>
            <person name="Mardis E.R."/>
            <person name="Wilson R.K."/>
        </authorList>
    </citation>
    <scope>NUCLEOTIDE SEQUENCE [LARGE SCALE GENOMIC DNA]</scope>
    <source>
        <strain evidence="2">DSM 15470</strain>
    </source>
</reference>
<comment type="caution">
    <text evidence="2">The sequence shown here is derived from an EMBL/GenBank/DDBJ whole genome shotgun (WGS) entry which is preliminary data.</text>
</comment>
<dbReference type="GO" id="GO:0016874">
    <property type="term" value="F:ligase activity"/>
    <property type="evidence" value="ECO:0007669"/>
    <property type="project" value="UniProtKB-KW"/>
</dbReference>
<organism evidence="2 3">
    <name type="scientific">Dialister invisus DSM 15470</name>
    <dbReference type="NCBI Taxonomy" id="592028"/>
    <lineage>
        <taxon>Bacteria</taxon>
        <taxon>Bacillati</taxon>
        <taxon>Bacillota</taxon>
        <taxon>Negativicutes</taxon>
        <taxon>Veillonellales</taxon>
        <taxon>Veillonellaceae</taxon>
        <taxon>Dialister</taxon>
    </lineage>
</organism>
<dbReference type="GO" id="GO:0002161">
    <property type="term" value="F:aminoacyl-tRNA deacylase activity"/>
    <property type="evidence" value="ECO:0007669"/>
    <property type="project" value="InterPro"/>
</dbReference>
<dbReference type="PANTHER" id="PTHR30411">
    <property type="entry name" value="CYTOPLASMIC PROTEIN"/>
    <property type="match status" value="1"/>
</dbReference>
<dbReference type="EMBL" id="ACIM02000001">
    <property type="protein sequence ID" value="EEW97917.1"/>
    <property type="molecule type" value="Genomic_DNA"/>
</dbReference>
<dbReference type="GeneID" id="78278385"/>
<dbReference type="STRING" id="592028.GCWU000321_01913"/>
<keyword evidence="3" id="KW-1185">Reference proteome</keyword>
<accession>C9LQT1</accession>
<feature type="domain" description="YbaK/aminoacyl-tRNA synthetase-associated" evidence="1">
    <location>
        <begin position="25"/>
        <end position="142"/>
    </location>
</feature>
<dbReference type="PANTHER" id="PTHR30411:SF1">
    <property type="entry name" value="CYTOPLASMIC PROTEIN"/>
    <property type="match status" value="1"/>
</dbReference>
<evidence type="ECO:0000313" key="2">
    <source>
        <dbReference type="EMBL" id="EEW97917.1"/>
    </source>
</evidence>